<dbReference type="InterPro" id="IPR006076">
    <property type="entry name" value="FAD-dep_OxRdtase"/>
</dbReference>
<dbReference type="Proteomes" id="UP000191285">
    <property type="component" value="Unassembled WGS sequence"/>
</dbReference>
<organism evidence="5 6">
    <name type="scientific">Penicillium steckii</name>
    <dbReference type="NCBI Taxonomy" id="303698"/>
    <lineage>
        <taxon>Eukaryota</taxon>
        <taxon>Fungi</taxon>
        <taxon>Dikarya</taxon>
        <taxon>Ascomycota</taxon>
        <taxon>Pezizomycotina</taxon>
        <taxon>Eurotiomycetes</taxon>
        <taxon>Eurotiomycetidae</taxon>
        <taxon>Eurotiales</taxon>
        <taxon>Aspergillaceae</taxon>
        <taxon>Penicillium</taxon>
    </lineage>
</organism>
<dbReference type="Gene3D" id="3.30.9.10">
    <property type="entry name" value="D-Amino Acid Oxidase, subunit A, domain 2"/>
    <property type="match status" value="1"/>
</dbReference>
<evidence type="ECO:0000313" key="6">
    <source>
        <dbReference type="Proteomes" id="UP000191285"/>
    </source>
</evidence>
<accession>A0A1V6T7Y1</accession>
<gene>
    <name evidence="5" type="ORF">PENSTE_c011G00560</name>
</gene>
<comment type="function">
    <text evidence="3">Required for the assembly of the mitochondrial membrane respiratory chain NADH dehydrogenase (Complex I). Involved in mid-late stages of complex I assembly.</text>
</comment>
<evidence type="ECO:0000256" key="2">
    <source>
        <dbReference type="ARBA" id="ARBA00039785"/>
    </source>
</evidence>
<dbReference type="GO" id="GO:0032981">
    <property type="term" value="P:mitochondrial respiratory chain complex I assembly"/>
    <property type="evidence" value="ECO:0007669"/>
    <property type="project" value="TreeGrafter"/>
</dbReference>
<feature type="domain" description="FAD dependent oxidoreductase" evidence="4">
    <location>
        <begin position="16"/>
        <end position="375"/>
    </location>
</feature>
<proteinExistence type="predicted"/>
<dbReference type="GO" id="GO:0016491">
    <property type="term" value="F:oxidoreductase activity"/>
    <property type="evidence" value="ECO:0007669"/>
    <property type="project" value="UniProtKB-KW"/>
</dbReference>
<keyword evidence="1" id="KW-0560">Oxidoreductase</keyword>
<dbReference type="PANTHER" id="PTHR13847:SF287">
    <property type="entry name" value="FAD-DEPENDENT OXIDOREDUCTASE DOMAIN-CONTAINING PROTEIN 1"/>
    <property type="match status" value="1"/>
</dbReference>
<dbReference type="OrthoDB" id="424974at2759"/>
<dbReference type="GO" id="GO:0005739">
    <property type="term" value="C:mitochondrion"/>
    <property type="evidence" value="ECO:0007669"/>
    <property type="project" value="GOC"/>
</dbReference>
<dbReference type="STRING" id="303698.A0A1V6T7Y1"/>
<comment type="caution">
    <text evidence="5">The sequence shown here is derived from an EMBL/GenBank/DDBJ whole genome shotgun (WGS) entry which is preliminary data.</text>
</comment>
<keyword evidence="6" id="KW-1185">Reference proteome</keyword>
<evidence type="ECO:0000259" key="4">
    <source>
        <dbReference type="Pfam" id="PF01266"/>
    </source>
</evidence>
<dbReference type="AlphaFoldDB" id="A0A1V6T7Y1"/>
<evidence type="ECO:0000256" key="3">
    <source>
        <dbReference type="ARBA" id="ARBA00046185"/>
    </source>
</evidence>
<dbReference type="InterPro" id="IPR036188">
    <property type="entry name" value="FAD/NAD-bd_sf"/>
</dbReference>
<protein>
    <recommendedName>
        <fullName evidence="2">FAD-dependent oxidoreductase domain-containing protein 1</fullName>
    </recommendedName>
</protein>
<dbReference type="Pfam" id="PF01266">
    <property type="entry name" value="DAO"/>
    <property type="match status" value="1"/>
</dbReference>
<dbReference type="Gene3D" id="3.50.50.60">
    <property type="entry name" value="FAD/NAD(P)-binding domain"/>
    <property type="match status" value="1"/>
</dbReference>
<evidence type="ECO:0000313" key="5">
    <source>
        <dbReference type="EMBL" id="OQE21863.1"/>
    </source>
</evidence>
<sequence>MTILNFETNPSRQHYDVVIIGGATSGASTAWHLTQDSDFKGSVLVIERDPSLKYSATQASNNCMRQQFATKINVEIAQYAADFVNKFGKIFGPDPCVPNPPIRQFGYLYLSDSPAFTEILQKDQKLQESCGAGTEIVSTADIKKQYPWFNVDDLDSGSLNTKNEGCFNALGMVEWMRQDSCENGVEYIHNEVVDMVVEHDYVRAITLRSGERIATDNVVNAAGTRAAQVASLAGIQVPVEARRRYTYIFEVDDPLPKDLPLTIDPSGVHFRSYGASDYLVGCPPLGPDTAVDVDDFSFAEDAWNKKILPIISHRIPQFKSARVTKSWMGHYEFNVFDHNAIVGPNEKIRNFYFIAGFSGHGSQQAPACGRGLSELIVHGKFKTLDLGVLSYLRIPEGRPLMERAVI</sequence>
<dbReference type="PANTHER" id="PTHR13847">
    <property type="entry name" value="SARCOSINE DEHYDROGENASE-RELATED"/>
    <property type="match status" value="1"/>
</dbReference>
<dbReference type="SUPFAM" id="SSF51905">
    <property type="entry name" value="FAD/NAD(P)-binding domain"/>
    <property type="match status" value="1"/>
</dbReference>
<dbReference type="EMBL" id="MLKD01000011">
    <property type="protein sequence ID" value="OQE21863.1"/>
    <property type="molecule type" value="Genomic_DNA"/>
</dbReference>
<evidence type="ECO:0000256" key="1">
    <source>
        <dbReference type="ARBA" id="ARBA00023002"/>
    </source>
</evidence>
<name>A0A1V6T7Y1_9EURO</name>
<reference evidence="6" key="1">
    <citation type="journal article" date="2017" name="Nat. Microbiol.">
        <title>Global analysis of biosynthetic gene clusters reveals vast potential of secondary metabolite production in Penicillium species.</title>
        <authorList>
            <person name="Nielsen J.C."/>
            <person name="Grijseels S."/>
            <person name="Prigent S."/>
            <person name="Ji B."/>
            <person name="Dainat J."/>
            <person name="Nielsen K.F."/>
            <person name="Frisvad J.C."/>
            <person name="Workman M."/>
            <person name="Nielsen J."/>
        </authorList>
    </citation>
    <scope>NUCLEOTIDE SEQUENCE [LARGE SCALE GENOMIC DNA]</scope>
    <source>
        <strain evidence="6">IBT 24891</strain>
    </source>
</reference>